<dbReference type="EMBL" id="CP002394">
    <property type="protein sequence ID" value="ADU32203.1"/>
    <property type="molecule type" value="Genomic_DNA"/>
</dbReference>
<dbReference type="RefSeq" id="WP_013490533.1">
    <property type="nucleotide sequence ID" value="NC_014829.1"/>
</dbReference>
<reference evidence="2" key="1">
    <citation type="submission" date="2010-12" db="EMBL/GenBank/DDBJ databases">
        <title>Complete sequence of Bacillus cellulosilyticus DSM 2522.</title>
        <authorList>
            <consortium name="US DOE Joint Genome Institute"/>
            <person name="Lucas S."/>
            <person name="Copeland A."/>
            <person name="Lapidus A."/>
            <person name="Cheng J.-F."/>
            <person name="Bruce D."/>
            <person name="Goodwin L."/>
            <person name="Pitluck S."/>
            <person name="Chertkov O."/>
            <person name="Detter J.C."/>
            <person name="Han C."/>
            <person name="Tapia R."/>
            <person name="Land M."/>
            <person name="Hauser L."/>
            <person name="Jeffries C."/>
            <person name="Kyrpides N."/>
            <person name="Ivanova N."/>
            <person name="Mikhailova N."/>
            <person name="Brumm P."/>
            <person name="Mead D."/>
            <person name="Woyke T."/>
        </authorList>
    </citation>
    <scope>NUCLEOTIDE SEQUENCE [LARGE SCALE GENOMIC DNA]</scope>
    <source>
        <strain evidence="2">DSM 2522</strain>
    </source>
</reference>
<gene>
    <name evidence="2" type="ordered locus">Bcell_3970</name>
</gene>
<name>E6TWE0_EVAC2</name>
<dbReference type="KEGG" id="bco:Bcell_3970"/>
<dbReference type="InterPro" id="IPR056944">
    <property type="entry name" value="Tubby_C-like"/>
</dbReference>
<evidence type="ECO:0000313" key="2">
    <source>
        <dbReference type="EMBL" id="ADU32203.1"/>
    </source>
</evidence>
<dbReference type="SUPFAM" id="SSF54518">
    <property type="entry name" value="Tubby C-terminal domain-like"/>
    <property type="match status" value="1"/>
</dbReference>
<sequence>MATYKYRRNFLVLSTNPINVYDENGHVAYKIKKIHTSKLEKYLIIKLYNFKVLDKNNNTLVFSEMETPKFTRPKWDIHYGNSLENTFTFQCVSKINTHPRYIFNYEGRSFEIKKNLGDKTTYIYSGARKIATFNYKYKGISLIRPTFYLNINDESQLPPDILLCLLYSYEAVLSRN</sequence>
<dbReference type="STRING" id="649639.Bcell_3970"/>
<dbReference type="AlphaFoldDB" id="E6TWE0"/>
<evidence type="ECO:0000259" key="1">
    <source>
        <dbReference type="Pfam" id="PF23728"/>
    </source>
</evidence>
<dbReference type="OrthoDB" id="2844056at2"/>
<feature type="domain" description="Tubby C-terminal" evidence="1">
    <location>
        <begin position="4"/>
        <end position="169"/>
    </location>
</feature>
<dbReference type="Proteomes" id="UP000001401">
    <property type="component" value="Chromosome"/>
</dbReference>
<dbReference type="Pfam" id="PF23728">
    <property type="entry name" value="Tubby_C_like"/>
    <property type="match status" value="1"/>
</dbReference>
<dbReference type="Gene3D" id="2.40.160.200">
    <property type="entry name" value="LURP1-related"/>
    <property type="match status" value="1"/>
</dbReference>
<dbReference type="HOGENOM" id="CLU_1522228_0_0_9"/>
<organism evidence="2 3">
    <name type="scientific">Evansella cellulosilytica (strain ATCC 21833 / DSM 2522 / FERM P-1141 / JCM 9156 / N-4)</name>
    <name type="common">Bacillus cellulosilyticus</name>
    <dbReference type="NCBI Taxonomy" id="649639"/>
    <lineage>
        <taxon>Bacteria</taxon>
        <taxon>Bacillati</taxon>
        <taxon>Bacillota</taxon>
        <taxon>Bacilli</taxon>
        <taxon>Bacillales</taxon>
        <taxon>Bacillaceae</taxon>
        <taxon>Evansella</taxon>
    </lineage>
</organism>
<keyword evidence="3" id="KW-1185">Reference proteome</keyword>
<accession>E6TWE0</accession>
<evidence type="ECO:0000313" key="3">
    <source>
        <dbReference type="Proteomes" id="UP000001401"/>
    </source>
</evidence>
<protein>
    <recommendedName>
        <fullName evidence="1">Tubby C-terminal domain-containing protein</fullName>
    </recommendedName>
</protein>
<proteinExistence type="predicted"/>
<dbReference type="InterPro" id="IPR038595">
    <property type="entry name" value="LOR_sf"/>
</dbReference>
<dbReference type="InterPro" id="IPR025659">
    <property type="entry name" value="Tubby-like_C"/>
</dbReference>